<keyword evidence="8 11" id="KW-0378">Hydrolase</keyword>
<dbReference type="InterPro" id="IPR050164">
    <property type="entry name" value="Peptidase_C19"/>
</dbReference>
<dbReference type="CDD" id="cd14298">
    <property type="entry name" value="UBA2_scUBP14_like"/>
    <property type="match status" value="1"/>
</dbReference>
<dbReference type="Pfam" id="PF00627">
    <property type="entry name" value="UBA"/>
    <property type="match status" value="1"/>
</dbReference>
<dbReference type="FunCoup" id="G8YQA7">
    <property type="interactions" value="1591"/>
</dbReference>
<dbReference type="GO" id="GO:0005829">
    <property type="term" value="C:cytosol"/>
    <property type="evidence" value="ECO:0007669"/>
    <property type="project" value="TreeGrafter"/>
</dbReference>
<dbReference type="InterPro" id="IPR028889">
    <property type="entry name" value="USP"/>
</dbReference>
<feature type="compositionally biased region" description="Basic and acidic residues" evidence="16">
    <location>
        <begin position="95"/>
        <end position="104"/>
    </location>
</feature>
<accession>G8YQA7</accession>
<evidence type="ECO:0000256" key="6">
    <source>
        <dbReference type="ARBA" id="ARBA00022771"/>
    </source>
</evidence>
<feature type="domain" description="UBP-type" evidence="19">
    <location>
        <begin position="168"/>
        <end position="277"/>
    </location>
</feature>
<evidence type="ECO:0000256" key="7">
    <source>
        <dbReference type="ARBA" id="ARBA00022786"/>
    </source>
</evidence>
<dbReference type="InterPro" id="IPR018200">
    <property type="entry name" value="USP_CS"/>
</dbReference>
<dbReference type="SMART" id="SM00165">
    <property type="entry name" value="UBA"/>
    <property type="match status" value="2"/>
</dbReference>
<dbReference type="Proteomes" id="UP000005222">
    <property type="component" value="Chromosome D"/>
</dbReference>
<keyword evidence="4 11" id="KW-0479">Metal-binding</keyword>
<evidence type="ECO:0000256" key="10">
    <source>
        <dbReference type="ARBA" id="ARBA00022833"/>
    </source>
</evidence>
<evidence type="ECO:0000256" key="1">
    <source>
        <dbReference type="ARBA" id="ARBA00000707"/>
    </source>
</evidence>
<evidence type="ECO:0000256" key="14">
    <source>
        <dbReference type="PROSITE-ProRule" id="PRU00502"/>
    </source>
</evidence>
<evidence type="ECO:0000256" key="2">
    <source>
        <dbReference type="ARBA" id="ARBA00009085"/>
    </source>
</evidence>
<feature type="binding site" evidence="13">
    <location>
        <position position="223"/>
    </location>
    <ligand>
        <name>Zn(2+)</name>
        <dbReference type="ChEBI" id="CHEBI:29105"/>
    </ligand>
</feature>
<reference evidence="20 21" key="1">
    <citation type="journal article" date="2012" name="G3 (Bethesda)">
        <title>Pichia sorbitophila, an interspecies yeast hybrid reveals early steps of genome resolution following polyploidization.</title>
        <authorList>
            <person name="Leh Louis V."/>
            <person name="Despons L."/>
            <person name="Friedrich A."/>
            <person name="Martin T."/>
            <person name="Durrens P."/>
            <person name="Casaregola S."/>
            <person name="Neuveglise C."/>
            <person name="Fairhead C."/>
            <person name="Marck C."/>
            <person name="Cruz J.A."/>
            <person name="Straub M.L."/>
            <person name="Kugler V."/>
            <person name="Sacerdot C."/>
            <person name="Uzunov Z."/>
            <person name="Thierry A."/>
            <person name="Weiss S."/>
            <person name="Bleykasten C."/>
            <person name="De Montigny J."/>
            <person name="Jacques N."/>
            <person name="Jung P."/>
            <person name="Lemaire M."/>
            <person name="Mallet S."/>
            <person name="Morel G."/>
            <person name="Richard G.F."/>
            <person name="Sarkar A."/>
            <person name="Savel G."/>
            <person name="Schacherer J."/>
            <person name="Seret M.L."/>
            <person name="Talla E."/>
            <person name="Samson G."/>
            <person name="Jubin C."/>
            <person name="Poulain J."/>
            <person name="Vacherie B."/>
            <person name="Barbe V."/>
            <person name="Pelletier E."/>
            <person name="Sherman D.J."/>
            <person name="Westhof E."/>
            <person name="Weissenbach J."/>
            <person name="Baret P.V."/>
            <person name="Wincker P."/>
            <person name="Gaillardin C."/>
            <person name="Dujon B."/>
            <person name="Souciet J.L."/>
        </authorList>
    </citation>
    <scope>NUCLEOTIDE SEQUENCE [LARGE SCALE GENOMIC DNA]</scope>
    <source>
        <strain evidence="21">ATCC MYA-4447 / BCRC 22081 / CBS 7064 / NBRC 10061 / NRRL Y-12695</strain>
    </source>
</reference>
<dbReference type="InterPro" id="IPR015940">
    <property type="entry name" value="UBA"/>
</dbReference>
<dbReference type="InterPro" id="IPR009060">
    <property type="entry name" value="UBA-like_sf"/>
</dbReference>
<dbReference type="Gene3D" id="3.90.70.10">
    <property type="entry name" value="Cysteine proteinases"/>
    <property type="match status" value="1"/>
</dbReference>
<dbReference type="Pfam" id="PF02148">
    <property type="entry name" value="zf-UBP"/>
    <property type="match status" value="1"/>
</dbReference>
<dbReference type="PANTHER" id="PTHR24006">
    <property type="entry name" value="UBIQUITIN CARBOXYL-TERMINAL HYDROLASE"/>
    <property type="match status" value="1"/>
</dbReference>
<dbReference type="SUPFAM" id="SSF57850">
    <property type="entry name" value="RING/U-box"/>
    <property type="match status" value="2"/>
</dbReference>
<evidence type="ECO:0000256" key="15">
    <source>
        <dbReference type="RuleBase" id="RU366025"/>
    </source>
</evidence>
<dbReference type="InterPro" id="IPR038765">
    <property type="entry name" value="Papain-like_cys_pep_sf"/>
</dbReference>
<dbReference type="OMA" id="ASTECAY"/>
<dbReference type="PROSITE" id="PS50271">
    <property type="entry name" value="ZF_UBP"/>
    <property type="match status" value="1"/>
</dbReference>
<dbReference type="InterPro" id="IPR001394">
    <property type="entry name" value="Peptidase_C19_UCH"/>
</dbReference>
<name>G8YQA7_PICSO</name>
<feature type="binding site" evidence="13">
    <location>
        <position position="189"/>
    </location>
    <ligand>
        <name>Zn(2+)</name>
        <dbReference type="ChEBI" id="CHEBI:29105"/>
    </ligand>
</feature>
<dbReference type="EC" id="3.4.19.12" evidence="11 15"/>
<feature type="active site" description="Proton acceptor" evidence="12">
    <location>
        <position position="746"/>
    </location>
</feature>
<dbReference type="InterPro" id="IPR033864">
    <property type="entry name" value="UBA2_scUBP14-like"/>
</dbReference>
<keyword evidence="10 11" id="KW-0862">Zinc</keyword>
<dbReference type="GO" id="GO:0008270">
    <property type="term" value="F:zinc ion binding"/>
    <property type="evidence" value="ECO:0007669"/>
    <property type="project" value="UniProtKB-UniRule"/>
</dbReference>
<gene>
    <name evidence="20" type="primary">Piso0_000874</name>
    <name evidence="20" type="ORF">GNLVRS01_PISO0D05987g</name>
</gene>
<dbReference type="CDD" id="cd02658">
    <property type="entry name" value="Peptidase_C19B"/>
    <property type="match status" value="1"/>
</dbReference>
<dbReference type="Gene3D" id="1.10.8.10">
    <property type="entry name" value="DNA helicase RuvA subunit, C-terminal domain"/>
    <property type="match status" value="2"/>
</dbReference>
<feature type="binding site" evidence="13">
    <location>
        <position position="192"/>
    </location>
    <ligand>
        <name>Zn(2+)</name>
        <dbReference type="ChEBI" id="CHEBI:29105"/>
    </ligand>
</feature>
<keyword evidence="6 14" id="KW-0863">Zinc-finger</keyword>
<comment type="similarity">
    <text evidence="2 11 15">Belongs to the peptidase C19 family.</text>
</comment>
<dbReference type="PROSITE" id="PS50235">
    <property type="entry name" value="USP_3"/>
    <property type="match status" value="1"/>
</dbReference>
<dbReference type="InterPro" id="IPR001607">
    <property type="entry name" value="Znf_UBP"/>
</dbReference>
<evidence type="ECO:0000256" key="13">
    <source>
        <dbReference type="PIRSR" id="PIRSR016308-3"/>
    </source>
</evidence>
<dbReference type="OrthoDB" id="361536at2759"/>
<keyword evidence="5" id="KW-0677">Repeat</keyword>
<dbReference type="InterPro" id="IPR013083">
    <property type="entry name" value="Znf_RING/FYVE/PHD"/>
</dbReference>
<dbReference type="SUPFAM" id="SSF54001">
    <property type="entry name" value="Cysteine proteinases"/>
    <property type="match status" value="1"/>
</dbReference>
<dbReference type="STRING" id="559304.G8YQA7"/>
<dbReference type="MEROPS" id="C19.089"/>
<dbReference type="Pfam" id="PF17807">
    <property type="entry name" value="zf-UBP_var"/>
    <property type="match status" value="1"/>
</dbReference>
<evidence type="ECO:0000256" key="8">
    <source>
        <dbReference type="ARBA" id="ARBA00022801"/>
    </source>
</evidence>
<dbReference type="FunFam" id="3.30.40.10:FF:000396">
    <property type="entry name" value="Ubiquitin carboxyl-terminal hydrolase"/>
    <property type="match status" value="1"/>
</dbReference>
<feature type="domain" description="UBA" evidence="17">
    <location>
        <begin position="648"/>
        <end position="691"/>
    </location>
</feature>
<dbReference type="PANTHER" id="PTHR24006:SF664">
    <property type="entry name" value="UBIQUITIN CARBOXYL-TERMINAL HYDROLASE"/>
    <property type="match status" value="1"/>
</dbReference>
<evidence type="ECO:0000259" key="18">
    <source>
        <dbReference type="PROSITE" id="PS50235"/>
    </source>
</evidence>
<evidence type="ECO:0000259" key="19">
    <source>
        <dbReference type="PROSITE" id="PS50271"/>
    </source>
</evidence>
<keyword evidence="21" id="KW-1185">Reference proteome</keyword>
<evidence type="ECO:0000256" key="4">
    <source>
        <dbReference type="ARBA" id="ARBA00022723"/>
    </source>
</evidence>
<dbReference type="SUPFAM" id="SSF46934">
    <property type="entry name" value="UBA-like"/>
    <property type="match status" value="1"/>
</dbReference>
<feature type="region of interest" description="Disordered" evidence="16">
    <location>
        <begin position="81"/>
        <end position="104"/>
    </location>
</feature>
<feature type="binding site" evidence="13">
    <location>
        <position position="209"/>
    </location>
    <ligand>
        <name>Zn(2+)</name>
        <dbReference type="ChEBI" id="CHEBI:29105"/>
    </ligand>
</feature>
<dbReference type="GO" id="GO:0006508">
    <property type="term" value="P:proteolysis"/>
    <property type="evidence" value="ECO:0007669"/>
    <property type="project" value="UniProtKB-KW"/>
</dbReference>
<evidence type="ECO:0000256" key="9">
    <source>
        <dbReference type="ARBA" id="ARBA00022807"/>
    </source>
</evidence>
<keyword evidence="9 11" id="KW-0788">Thiol protease</keyword>
<dbReference type="InParanoid" id="G8YQA7"/>
<evidence type="ECO:0000313" key="21">
    <source>
        <dbReference type="Proteomes" id="UP000005222"/>
    </source>
</evidence>
<dbReference type="PROSITE" id="PS00972">
    <property type="entry name" value="USP_1"/>
    <property type="match status" value="1"/>
</dbReference>
<evidence type="ECO:0000256" key="5">
    <source>
        <dbReference type="ARBA" id="ARBA00022737"/>
    </source>
</evidence>
<keyword evidence="7 11" id="KW-0833">Ubl conjugation pathway</keyword>
<evidence type="ECO:0000256" key="3">
    <source>
        <dbReference type="ARBA" id="ARBA00022670"/>
    </source>
</evidence>
<sequence>MTICQHIPELESSIRSDISPGTRVYKDDCMYCFDTAANNDTGLDICLTCLQSFSRGALNHTSKHQKDVQHYGFYNVKKTLKARSQHSPRSYSESGDDHPSPKYAKLEVKETKEEDIYDIRESIYCGKCELTFSISECPTKLQVLVENIKSSNSSSKSDEIKAWEQEITPCEHSVDIQQQDNPELNLSQCSLCDLKENLWICLTCGTTGCGRKQFGSTLNGNSHALKHYENTGHSVAIKLGSLSADQEDSYDCYCYKCNDEVKVVDLQDKLIKYGIDISRAVKTEKNLIELNLDQNLNWQFNLEDSSGEKLKPIYGRGFTGIKNLGNTCYLNSVVQALYSLTPYQAYFKDKDFPDYSLLKDPSTDIFSQLLKMNDGLNSGRYSKPGNLKGDDYQDGINPSPFKYLIGQGHAEFQTQKQQDAFEFLLYLLDKVDKELGAALNEQLKFLLSDQIVCTSCQKGKITHNLVDNLSLQLESEIIGVDSEQKKIYKETDLSKSFATYCSPEDISGYQCDNCNAHTTAVKTQSFRSFPDVLIVNANRIQLENWVPVKTDIPVSVPESIDISKYATPLHLPEGIVEQSGDEEEKEDFVPNTECLVMLTSMGFPESRCAKALYNTGNSNTEDAVNWLFAHNDDPDIDDPIDAAGSSSATDEPPADLVENVVAMGFSSQLANKALILNSLDISAAVEWLFANPDDDGVLHSDKPTASSVKNQLRDIKISLLQKQDTEGRYTLKAVVCHKGTSTHTGHYVVFIRKMVDGQPRWVLFNDEKIVLCADTSLDDIVKNGYIYVFEKNDSAEMN</sequence>
<evidence type="ECO:0000256" key="12">
    <source>
        <dbReference type="PIRSR" id="PIRSR016308-1"/>
    </source>
</evidence>
<dbReference type="AlphaFoldDB" id="G8YQA7"/>
<protein>
    <recommendedName>
        <fullName evidence="11 15">Ubiquitin carboxyl-terminal hydrolase</fullName>
        <ecNumber evidence="11 15">3.4.19.12</ecNumber>
    </recommendedName>
</protein>
<dbReference type="PROSITE" id="PS50030">
    <property type="entry name" value="UBA"/>
    <property type="match status" value="2"/>
</dbReference>
<dbReference type="Gene3D" id="3.30.40.10">
    <property type="entry name" value="Zinc/RING finger domain, C3HC4 (zinc finger)"/>
    <property type="match status" value="2"/>
</dbReference>
<dbReference type="HOGENOM" id="CLU_009884_1_0_1"/>
<feature type="domain" description="USP" evidence="18">
    <location>
        <begin position="319"/>
        <end position="792"/>
    </location>
</feature>
<dbReference type="SMART" id="SM00290">
    <property type="entry name" value="ZnF_UBP"/>
    <property type="match status" value="2"/>
</dbReference>
<dbReference type="InterPro" id="IPR041432">
    <property type="entry name" value="UBP13_Znf-UBP_var"/>
</dbReference>
<dbReference type="GO" id="GO:0004843">
    <property type="term" value="F:cysteine-type deubiquitinase activity"/>
    <property type="evidence" value="ECO:0007669"/>
    <property type="project" value="UniProtKB-UniRule"/>
</dbReference>
<evidence type="ECO:0000313" key="20">
    <source>
        <dbReference type="EMBL" id="CCE78842.1"/>
    </source>
</evidence>
<feature type="active site" description="Nucleophile" evidence="12">
    <location>
        <position position="328"/>
    </location>
</feature>
<keyword evidence="3 11" id="KW-0645">Protease</keyword>
<dbReference type="GO" id="GO:0005634">
    <property type="term" value="C:nucleus"/>
    <property type="evidence" value="ECO:0007669"/>
    <property type="project" value="TreeGrafter"/>
</dbReference>
<dbReference type="InterPro" id="IPR016652">
    <property type="entry name" value="Ubiquitinyl_hydrolase"/>
</dbReference>
<dbReference type="PROSITE" id="PS00973">
    <property type="entry name" value="USP_2"/>
    <property type="match status" value="1"/>
</dbReference>
<organism evidence="20 21">
    <name type="scientific">Pichia sorbitophila (strain ATCC MYA-4447 / BCRC 22081 / CBS 7064 / NBRC 10061 / NRRL Y-12695)</name>
    <name type="common">Hybrid yeast</name>
    <dbReference type="NCBI Taxonomy" id="559304"/>
    <lineage>
        <taxon>Eukaryota</taxon>
        <taxon>Fungi</taxon>
        <taxon>Dikarya</taxon>
        <taxon>Ascomycota</taxon>
        <taxon>Saccharomycotina</taxon>
        <taxon>Pichiomycetes</taxon>
        <taxon>Debaryomycetaceae</taxon>
        <taxon>Millerozyma</taxon>
    </lineage>
</organism>
<evidence type="ECO:0000256" key="11">
    <source>
        <dbReference type="PIRNR" id="PIRNR016308"/>
    </source>
</evidence>
<dbReference type="eggNOG" id="KOG0944">
    <property type="taxonomic scope" value="Eukaryota"/>
</dbReference>
<proteinExistence type="inferred from homology"/>
<evidence type="ECO:0000259" key="17">
    <source>
        <dbReference type="PROSITE" id="PS50030"/>
    </source>
</evidence>
<feature type="domain" description="UBA" evidence="17">
    <location>
        <begin position="581"/>
        <end position="630"/>
    </location>
</feature>
<evidence type="ECO:0000256" key="16">
    <source>
        <dbReference type="SAM" id="MobiDB-lite"/>
    </source>
</evidence>
<dbReference type="PIRSF" id="PIRSF016308">
    <property type="entry name" value="UBP"/>
    <property type="match status" value="1"/>
</dbReference>
<dbReference type="GO" id="GO:0016579">
    <property type="term" value="P:protein deubiquitination"/>
    <property type="evidence" value="ECO:0007669"/>
    <property type="project" value="InterPro"/>
</dbReference>
<comment type="catalytic activity">
    <reaction evidence="1 11 15">
        <text>Thiol-dependent hydrolysis of ester, thioester, amide, peptide and isopeptide bonds formed by the C-terminal Gly of ubiquitin (a 76-residue protein attached to proteins as an intracellular targeting signal).</text>
        <dbReference type="EC" id="3.4.19.12"/>
    </reaction>
</comment>
<dbReference type="Pfam" id="PF00443">
    <property type="entry name" value="UCH"/>
    <property type="match status" value="1"/>
</dbReference>
<dbReference type="EMBL" id="FO082056">
    <property type="protein sequence ID" value="CCE78842.1"/>
    <property type="molecule type" value="Genomic_DNA"/>
</dbReference>